<dbReference type="GO" id="GO:0004850">
    <property type="term" value="F:uridine phosphorylase activity"/>
    <property type="evidence" value="ECO:0007669"/>
    <property type="project" value="RHEA"/>
</dbReference>
<dbReference type="InterPro" id="IPR011051">
    <property type="entry name" value="RmlC_Cupin_sf"/>
</dbReference>
<keyword evidence="1 3" id="KW-0328">Glycosyltransferase</keyword>
<evidence type="ECO:0000313" key="5">
    <source>
        <dbReference type="Proteomes" id="UP000275663"/>
    </source>
</evidence>
<proteinExistence type="inferred from homology"/>
<comment type="catalytic activity">
    <reaction evidence="3">
        <text>uridine + phosphate = alpha-D-ribose 1-phosphate + uracil</text>
        <dbReference type="Rhea" id="RHEA:24388"/>
        <dbReference type="ChEBI" id="CHEBI:16704"/>
        <dbReference type="ChEBI" id="CHEBI:17568"/>
        <dbReference type="ChEBI" id="CHEBI:43474"/>
        <dbReference type="ChEBI" id="CHEBI:57720"/>
        <dbReference type="EC" id="2.4.2.2"/>
    </reaction>
</comment>
<keyword evidence="2 3" id="KW-0808">Transferase</keyword>
<sequence>MTTQFDQVSVIKQANIYFDGKCVSHTVLFADGSKKTIGVIFPSSLVFNTGAAEIMELNAGKCRIRIKGEQAWANYEGGQQFNVPANSSFDIETLETLDYVCHFI</sequence>
<dbReference type="Pfam" id="PF06865">
    <property type="entry name" value="Ppnp"/>
    <property type="match status" value="1"/>
</dbReference>
<dbReference type="InterPro" id="IPR009664">
    <property type="entry name" value="Ppnp"/>
</dbReference>
<comment type="catalytic activity">
    <reaction evidence="3">
        <text>thymidine + phosphate = 2-deoxy-alpha-D-ribose 1-phosphate + thymine</text>
        <dbReference type="Rhea" id="RHEA:16037"/>
        <dbReference type="ChEBI" id="CHEBI:17748"/>
        <dbReference type="ChEBI" id="CHEBI:17821"/>
        <dbReference type="ChEBI" id="CHEBI:43474"/>
        <dbReference type="ChEBI" id="CHEBI:57259"/>
        <dbReference type="EC" id="2.4.2.2"/>
    </reaction>
</comment>
<dbReference type="EMBL" id="CP034464">
    <property type="protein sequence ID" value="AZP13472.1"/>
    <property type="molecule type" value="Genomic_DNA"/>
</dbReference>
<dbReference type="SUPFAM" id="SSF51182">
    <property type="entry name" value="RmlC-like cupins"/>
    <property type="match status" value="1"/>
</dbReference>
<dbReference type="CDD" id="cd20296">
    <property type="entry name" value="cupin_PpnP-like"/>
    <property type="match status" value="1"/>
</dbReference>
<reference evidence="4 5" key="1">
    <citation type="journal article" date="2011" name="Int. J. Syst. Evol. Microbiol.">
        <title>Description of Undibacterium oligocarboniphilum sp. nov., isolated from purified water, and Undibacterium pigrum strain CCUG 49012 as the type strain of Undibacterium parvum sp. nov., and emended descriptions of the genus Undibacterium and the species Undibacterium pigrum.</title>
        <authorList>
            <person name="Eder W."/>
            <person name="Wanner G."/>
            <person name="Ludwig W."/>
            <person name="Busse H.J."/>
            <person name="Ziemke-Kageler F."/>
            <person name="Lang E."/>
        </authorList>
    </citation>
    <scope>NUCLEOTIDE SEQUENCE [LARGE SCALE GENOMIC DNA]</scope>
    <source>
        <strain evidence="4 5">DSM 23061</strain>
    </source>
</reference>
<comment type="catalytic activity">
    <reaction evidence="3">
        <text>xanthosine + phosphate = alpha-D-ribose 1-phosphate + xanthine</text>
        <dbReference type="Rhea" id="RHEA:27638"/>
        <dbReference type="ChEBI" id="CHEBI:17712"/>
        <dbReference type="ChEBI" id="CHEBI:18107"/>
        <dbReference type="ChEBI" id="CHEBI:43474"/>
        <dbReference type="ChEBI" id="CHEBI:57720"/>
        <dbReference type="EC" id="2.4.2.1"/>
    </reaction>
</comment>
<gene>
    <name evidence="3" type="primary">ppnP</name>
    <name evidence="4" type="ORF">EJN92_16655</name>
</gene>
<comment type="catalytic activity">
    <reaction evidence="3">
        <text>adenosine + phosphate = alpha-D-ribose 1-phosphate + adenine</text>
        <dbReference type="Rhea" id="RHEA:27642"/>
        <dbReference type="ChEBI" id="CHEBI:16335"/>
        <dbReference type="ChEBI" id="CHEBI:16708"/>
        <dbReference type="ChEBI" id="CHEBI:43474"/>
        <dbReference type="ChEBI" id="CHEBI:57720"/>
        <dbReference type="EC" id="2.4.2.1"/>
    </reaction>
</comment>
<comment type="catalytic activity">
    <reaction evidence="3">
        <text>guanosine + phosphate = alpha-D-ribose 1-phosphate + guanine</text>
        <dbReference type="Rhea" id="RHEA:13233"/>
        <dbReference type="ChEBI" id="CHEBI:16235"/>
        <dbReference type="ChEBI" id="CHEBI:16750"/>
        <dbReference type="ChEBI" id="CHEBI:43474"/>
        <dbReference type="ChEBI" id="CHEBI:57720"/>
        <dbReference type="EC" id="2.4.2.1"/>
    </reaction>
</comment>
<comment type="function">
    <text evidence="3">Catalyzes the phosphorolysis of diverse nucleosides, yielding D-ribose 1-phosphate and the respective free bases. Can use uridine, adenosine, guanosine, cytidine, thymidine, inosine and xanthosine as substrates. Also catalyzes the reverse reactions.</text>
</comment>
<evidence type="ECO:0000256" key="2">
    <source>
        <dbReference type="ARBA" id="ARBA00022679"/>
    </source>
</evidence>
<comment type="catalytic activity">
    <reaction evidence="3">
        <text>a purine D-ribonucleoside + phosphate = a purine nucleobase + alpha-D-ribose 1-phosphate</text>
        <dbReference type="Rhea" id="RHEA:19805"/>
        <dbReference type="ChEBI" id="CHEBI:26386"/>
        <dbReference type="ChEBI" id="CHEBI:43474"/>
        <dbReference type="ChEBI" id="CHEBI:57720"/>
        <dbReference type="ChEBI" id="CHEBI:142355"/>
        <dbReference type="EC" id="2.4.2.1"/>
    </reaction>
</comment>
<dbReference type="InterPro" id="IPR014710">
    <property type="entry name" value="RmlC-like_jellyroll"/>
</dbReference>
<comment type="catalytic activity">
    <reaction evidence="3">
        <text>inosine + phosphate = alpha-D-ribose 1-phosphate + hypoxanthine</text>
        <dbReference type="Rhea" id="RHEA:27646"/>
        <dbReference type="ChEBI" id="CHEBI:17368"/>
        <dbReference type="ChEBI" id="CHEBI:17596"/>
        <dbReference type="ChEBI" id="CHEBI:43474"/>
        <dbReference type="ChEBI" id="CHEBI:57720"/>
        <dbReference type="EC" id="2.4.2.1"/>
    </reaction>
</comment>
<dbReference type="Proteomes" id="UP000275663">
    <property type="component" value="Chromosome"/>
</dbReference>
<dbReference type="GO" id="GO:0009032">
    <property type="term" value="F:thymidine phosphorylase activity"/>
    <property type="evidence" value="ECO:0007669"/>
    <property type="project" value="RHEA"/>
</dbReference>
<organism evidence="4 5">
    <name type="scientific">Undibacterium parvum</name>
    <dbReference type="NCBI Taxonomy" id="401471"/>
    <lineage>
        <taxon>Bacteria</taxon>
        <taxon>Pseudomonadati</taxon>
        <taxon>Pseudomonadota</taxon>
        <taxon>Betaproteobacteria</taxon>
        <taxon>Burkholderiales</taxon>
        <taxon>Oxalobacteraceae</taxon>
        <taxon>Undibacterium</taxon>
    </lineage>
</organism>
<dbReference type="GO" id="GO:0047975">
    <property type="term" value="F:guanosine phosphorylase activity"/>
    <property type="evidence" value="ECO:0007669"/>
    <property type="project" value="RHEA"/>
</dbReference>
<evidence type="ECO:0000256" key="1">
    <source>
        <dbReference type="ARBA" id="ARBA00022676"/>
    </source>
</evidence>
<comment type="similarity">
    <text evidence="3">Belongs to the nucleoside phosphorylase PpnP family.</text>
</comment>
<evidence type="ECO:0000256" key="3">
    <source>
        <dbReference type="HAMAP-Rule" id="MF_01537"/>
    </source>
</evidence>
<protein>
    <recommendedName>
        <fullName evidence="3">Pyrimidine/purine nucleoside phosphorylase</fullName>
        <ecNumber evidence="3">2.4.2.1</ecNumber>
        <ecNumber evidence="3">2.4.2.2</ecNumber>
    </recommendedName>
    <alternativeName>
        <fullName evidence="3">Adenosine phosphorylase</fullName>
    </alternativeName>
    <alternativeName>
        <fullName evidence="3">Cytidine phosphorylase</fullName>
    </alternativeName>
    <alternativeName>
        <fullName evidence="3">Guanosine phosphorylase</fullName>
    </alternativeName>
    <alternativeName>
        <fullName evidence="3">Inosine phosphorylase</fullName>
    </alternativeName>
    <alternativeName>
        <fullName evidence="3">Thymidine phosphorylase</fullName>
    </alternativeName>
    <alternativeName>
        <fullName evidence="3">Uridine phosphorylase</fullName>
    </alternativeName>
    <alternativeName>
        <fullName evidence="3">Xanthosine phosphorylase</fullName>
    </alternativeName>
</protein>
<dbReference type="PANTHER" id="PTHR36540:SF1">
    <property type="entry name" value="PYRIMIDINE_PURINE NUCLEOSIDE PHOSPHORYLASE"/>
    <property type="match status" value="1"/>
</dbReference>
<dbReference type="Gene3D" id="2.60.120.10">
    <property type="entry name" value="Jelly Rolls"/>
    <property type="match status" value="1"/>
</dbReference>
<keyword evidence="5" id="KW-1185">Reference proteome</keyword>
<dbReference type="HAMAP" id="MF_01537">
    <property type="entry name" value="Nucleos_phosphorylase_PpnP"/>
    <property type="match status" value="1"/>
</dbReference>
<name>A0A3Q9BTB7_9BURK</name>
<dbReference type="EC" id="2.4.2.2" evidence="3"/>
<dbReference type="GO" id="GO:0004731">
    <property type="term" value="F:purine-nucleoside phosphorylase activity"/>
    <property type="evidence" value="ECO:0007669"/>
    <property type="project" value="UniProtKB-UniRule"/>
</dbReference>
<dbReference type="EC" id="2.4.2.1" evidence="3"/>
<comment type="catalytic activity">
    <reaction evidence="3">
        <text>cytidine + phosphate = cytosine + alpha-D-ribose 1-phosphate</text>
        <dbReference type="Rhea" id="RHEA:52540"/>
        <dbReference type="ChEBI" id="CHEBI:16040"/>
        <dbReference type="ChEBI" id="CHEBI:17562"/>
        <dbReference type="ChEBI" id="CHEBI:43474"/>
        <dbReference type="ChEBI" id="CHEBI:57720"/>
        <dbReference type="EC" id="2.4.2.2"/>
    </reaction>
</comment>
<dbReference type="AlphaFoldDB" id="A0A3Q9BTB7"/>
<dbReference type="PANTHER" id="PTHR36540">
    <property type="entry name" value="PYRIMIDINE/PURINE NUCLEOSIDE PHOSPHORYLASE"/>
    <property type="match status" value="1"/>
</dbReference>
<dbReference type="GO" id="GO:0005829">
    <property type="term" value="C:cytosol"/>
    <property type="evidence" value="ECO:0007669"/>
    <property type="project" value="TreeGrafter"/>
</dbReference>
<evidence type="ECO:0000313" key="4">
    <source>
        <dbReference type="EMBL" id="AZP13472.1"/>
    </source>
</evidence>
<dbReference type="OrthoDB" id="9793848at2"/>
<dbReference type="KEGG" id="upv:EJN92_16655"/>
<dbReference type="RefSeq" id="WP_126128844.1">
    <property type="nucleotide sequence ID" value="NZ_CP034464.1"/>
</dbReference>
<accession>A0A3Q9BTB7</accession>